<comment type="caution">
    <text evidence="1">The sequence shown here is derived from an EMBL/GenBank/DDBJ whole genome shotgun (WGS) entry which is preliminary data.</text>
</comment>
<keyword evidence="2" id="KW-1185">Reference proteome</keyword>
<dbReference type="Proteomes" id="UP000051461">
    <property type="component" value="Unassembled WGS sequence"/>
</dbReference>
<dbReference type="EMBL" id="AZDA01000003">
    <property type="protein sequence ID" value="KRK40841.1"/>
    <property type="molecule type" value="Genomic_DNA"/>
</dbReference>
<organism evidence="1 2">
    <name type="scientific">Loigolactobacillus bifermentans DSM 20003</name>
    <dbReference type="NCBI Taxonomy" id="1423726"/>
    <lineage>
        <taxon>Bacteria</taxon>
        <taxon>Bacillati</taxon>
        <taxon>Bacillota</taxon>
        <taxon>Bacilli</taxon>
        <taxon>Lactobacillales</taxon>
        <taxon>Lactobacillaceae</taxon>
        <taxon>Loigolactobacillus</taxon>
    </lineage>
</organism>
<name>A0A0R1H4D2_9LACO</name>
<dbReference type="InterPro" id="IPR010982">
    <property type="entry name" value="Lambda_DNA-bd_dom_sf"/>
</dbReference>
<dbReference type="STRING" id="1423726.FC07_GL002593"/>
<sequence>MKDLGKDYKFAKQLQLRFEETHIRKSKAAQQIHVAASTMSDYINGEYAVSHDSKKALASMLGGLALRWSSGRADFHIISFMDDPKLRADVFAAIVSAKKEERERLEQEQHYQELVIERPGYITRADQEFMDSYWKNAIEEVAAEITKLIRLAKYEGRDPQPLIDAFNDALGG</sequence>
<proteinExistence type="predicted"/>
<dbReference type="Gene3D" id="1.10.260.40">
    <property type="entry name" value="lambda repressor-like DNA-binding domains"/>
    <property type="match status" value="1"/>
</dbReference>
<dbReference type="GO" id="GO:0003677">
    <property type="term" value="F:DNA binding"/>
    <property type="evidence" value="ECO:0007669"/>
    <property type="project" value="InterPro"/>
</dbReference>
<dbReference type="SUPFAM" id="SSF47413">
    <property type="entry name" value="lambda repressor-like DNA-binding domains"/>
    <property type="match status" value="1"/>
</dbReference>
<accession>A0A0R1H4D2</accession>
<dbReference type="PATRIC" id="fig|1423726.3.peg.2697"/>
<evidence type="ECO:0000313" key="2">
    <source>
        <dbReference type="Proteomes" id="UP000051461"/>
    </source>
</evidence>
<reference evidence="1 2" key="1">
    <citation type="journal article" date="2015" name="Genome Announc.">
        <title>Expanding the biotechnology potential of lactobacilli through comparative genomics of 213 strains and associated genera.</title>
        <authorList>
            <person name="Sun Z."/>
            <person name="Harris H.M."/>
            <person name="McCann A."/>
            <person name="Guo C."/>
            <person name="Argimon S."/>
            <person name="Zhang W."/>
            <person name="Yang X."/>
            <person name="Jeffery I.B."/>
            <person name="Cooney J.C."/>
            <person name="Kagawa T.F."/>
            <person name="Liu W."/>
            <person name="Song Y."/>
            <person name="Salvetti E."/>
            <person name="Wrobel A."/>
            <person name="Rasinkangas P."/>
            <person name="Parkhill J."/>
            <person name="Rea M.C."/>
            <person name="O'Sullivan O."/>
            <person name="Ritari J."/>
            <person name="Douillard F.P."/>
            <person name="Paul Ross R."/>
            <person name="Yang R."/>
            <person name="Briner A.E."/>
            <person name="Felis G.E."/>
            <person name="de Vos W.M."/>
            <person name="Barrangou R."/>
            <person name="Klaenhammer T.R."/>
            <person name="Caufield P.W."/>
            <person name="Cui Y."/>
            <person name="Zhang H."/>
            <person name="O'Toole P.W."/>
        </authorList>
    </citation>
    <scope>NUCLEOTIDE SEQUENCE [LARGE SCALE GENOMIC DNA]</scope>
    <source>
        <strain evidence="1 2">DSM 20003</strain>
    </source>
</reference>
<dbReference type="AlphaFoldDB" id="A0A0R1H4D2"/>
<protein>
    <submittedName>
        <fullName evidence="1">Uncharacterized protein</fullName>
    </submittedName>
</protein>
<gene>
    <name evidence="1" type="ORF">FC07_GL002593</name>
</gene>
<evidence type="ECO:0000313" key="1">
    <source>
        <dbReference type="EMBL" id="KRK40841.1"/>
    </source>
</evidence>